<evidence type="ECO:0000313" key="4">
    <source>
        <dbReference type="Proteomes" id="UP001374579"/>
    </source>
</evidence>
<proteinExistence type="predicted"/>
<protein>
    <submittedName>
        <fullName evidence="3">Uncharacterized protein</fullName>
    </submittedName>
</protein>
<dbReference type="AlphaFoldDB" id="A0AAN9GMU4"/>
<dbReference type="EMBL" id="JBAMIC010000001">
    <property type="protein sequence ID" value="KAK7114094.1"/>
    <property type="molecule type" value="Genomic_DNA"/>
</dbReference>
<keyword evidence="2" id="KW-0812">Transmembrane</keyword>
<feature type="region of interest" description="Disordered" evidence="1">
    <location>
        <begin position="1"/>
        <end position="26"/>
    </location>
</feature>
<keyword evidence="4" id="KW-1185">Reference proteome</keyword>
<dbReference type="Proteomes" id="UP001374579">
    <property type="component" value="Unassembled WGS sequence"/>
</dbReference>
<reference evidence="3 4" key="1">
    <citation type="submission" date="2024-02" db="EMBL/GenBank/DDBJ databases">
        <title>Chromosome-scale genome assembly of the rough periwinkle Littorina saxatilis.</title>
        <authorList>
            <person name="De Jode A."/>
            <person name="Faria R."/>
            <person name="Formenti G."/>
            <person name="Sims Y."/>
            <person name="Smith T.P."/>
            <person name="Tracey A."/>
            <person name="Wood J.M.D."/>
            <person name="Zagrodzka Z.B."/>
            <person name="Johannesson K."/>
            <person name="Butlin R.K."/>
            <person name="Leder E.H."/>
        </authorList>
    </citation>
    <scope>NUCLEOTIDE SEQUENCE [LARGE SCALE GENOMIC DNA]</scope>
    <source>
        <strain evidence="3">Snail1</strain>
        <tissue evidence="3">Muscle</tissue>
    </source>
</reference>
<feature type="region of interest" description="Disordered" evidence="1">
    <location>
        <begin position="83"/>
        <end position="114"/>
    </location>
</feature>
<feature type="transmembrane region" description="Helical" evidence="2">
    <location>
        <begin position="391"/>
        <end position="413"/>
    </location>
</feature>
<feature type="region of interest" description="Disordered" evidence="1">
    <location>
        <begin position="137"/>
        <end position="307"/>
    </location>
</feature>
<feature type="region of interest" description="Disordered" evidence="1">
    <location>
        <begin position="462"/>
        <end position="567"/>
    </location>
</feature>
<sequence>MQNFFWTSDQASRMARPSQPSPIGPRRVLSAKSLLNTHSMEPIFSSREGGSKHRNPSTAKPSQVHGTLHTPLNMYQYEDQPTISSHSINGFSHHPTTSVNLPTTPDHPAHDGQSSVAMAVPYNHQRHQQLHRNVPDVVQSHSPHRHPDPYYGSPSVVAPHHHYDHHHHHHDDRAAVHQPRHHDPYPDPDLHPHHPHHRHHHYDSDVSPDSERHHRQTYRDRQHHHNHYDRHGSPDSQRRRHNYYDGSSVTSEIVPYTHDRDNHHYYDRDRRGEAGRYDNKGRYLNGHGPPVVYQGDRRGGARGGRRGQRKKWWQTEEKYELVRPSVAYIILKGIEVFMCVLIIIISRVGAGKLALDVVYTIFGFIGLVVAGVALLVLWIKGHPVPGYLPHTVMLLAFTITVPVLLCGAILCILEPDGNAYVGLTAALFFLAAALFTFDVVMMTVALLRCTCFCLEPPTLHRRRRGRGAPVGRSSRTYPINTNNNYPYDNRDRYPRESGRHPQYPYPRDDPHYSPEYPRRGDPRYDPNYYPTGRDGYAHRAALPPAHPSSRPRMNVGPGRTMRDPRRR</sequence>
<feature type="compositionally biased region" description="Basic and acidic residues" evidence="1">
    <location>
        <begin position="209"/>
        <end position="220"/>
    </location>
</feature>
<feature type="transmembrane region" description="Helical" evidence="2">
    <location>
        <begin position="326"/>
        <end position="345"/>
    </location>
</feature>
<evidence type="ECO:0000256" key="2">
    <source>
        <dbReference type="SAM" id="Phobius"/>
    </source>
</evidence>
<feature type="compositionally biased region" description="Basic and acidic residues" evidence="1">
    <location>
        <begin position="171"/>
        <end position="192"/>
    </location>
</feature>
<feature type="compositionally biased region" description="Basic and acidic residues" evidence="1">
    <location>
        <begin position="257"/>
        <end position="281"/>
    </location>
</feature>
<feature type="compositionally biased region" description="Basic residues" evidence="1">
    <location>
        <begin position="159"/>
        <end position="170"/>
    </location>
</feature>
<keyword evidence="2" id="KW-1133">Transmembrane helix</keyword>
<feature type="compositionally biased region" description="Polar residues" evidence="1">
    <location>
        <begin position="56"/>
        <end position="65"/>
    </location>
</feature>
<evidence type="ECO:0000256" key="1">
    <source>
        <dbReference type="SAM" id="MobiDB-lite"/>
    </source>
</evidence>
<feature type="compositionally biased region" description="Polar residues" evidence="1">
    <location>
        <begin position="1"/>
        <end position="11"/>
    </location>
</feature>
<feature type="region of interest" description="Disordered" evidence="1">
    <location>
        <begin position="43"/>
        <end position="66"/>
    </location>
</feature>
<organism evidence="3 4">
    <name type="scientific">Littorina saxatilis</name>
    <dbReference type="NCBI Taxonomy" id="31220"/>
    <lineage>
        <taxon>Eukaryota</taxon>
        <taxon>Metazoa</taxon>
        <taxon>Spiralia</taxon>
        <taxon>Lophotrochozoa</taxon>
        <taxon>Mollusca</taxon>
        <taxon>Gastropoda</taxon>
        <taxon>Caenogastropoda</taxon>
        <taxon>Littorinimorpha</taxon>
        <taxon>Littorinoidea</taxon>
        <taxon>Littorinidae</taxon>
        <taxon>Littorina</taxon>
    </lineage>
</organism>
<name>A0AAN9GMU4_9CAEN</name>
<feature type="compositionally biased region" description="Polar residues" evidence="1">
    <location>
        <begin position="83"/>
        <end position="103"/>
    </location>
</feature>
<accession>A0AAN9GMU4</accession>
<keyword evidence="2" id="KW-0472">Membrane</keyword>
<feature type="transmembrane region" description="Helical" evidence="2">
    <location>
        <begin position="420"/>
        <end position="447"/>
    </location>
</feature>
<gene>
    <name evidence="3" type="ORF">V1264_000215</name>
</gene>
<feature type="transmembrane region" description="Helical" evidence="2">
    <location>
        <begin position="357"/>
        <end position="379"/>
    </location>
</feature>
<feature type="compositionally biased region" description="Basic and acidic residues" evidence="1">
    <location>
        <begin position="506"/>
        <end position="524"/>
    </location>
</feature>
<feature type="compositionally biased region" description="Basic and acidic residues" evidence="1">
    <location>
        <begin position="488"/>
        <end position="499"/>
    </location>
</feature>
<feature type="compositionally biased region" description="Low complexity" evidence="1">
    <location>
        <begin position="467"/>
        <end position="487"/>
    </location>
</feature>
<comment type="caution">
    <text evidence="3">The sequence shown here is derived from an EMBL/GenBank/DDBJ whole genome shotgun (WGS) entry which is preliminary data.</text>
</comment>
<evidence type="ECO:0000313" key="3">
    <source>
        <dbReference type="EMBL" id="KAK7114094.1"/>
    </source>
</evidence>